<dbReference type="InterPro" id="IPR003314">
    <property type="entry name" value="Mu-type_HTH"/>
</dbReference>
<keyword evidence="4" id="KW-0238">DNA-binding</keyword>
<dbReference type="InterPro" id="IPR009057">
    <property type="entry name" value="Homeodomain-like_sf"/>
</dbReference>
<evidence type="ECO:0000313" key="4">
    <source>
        <dbReference type="EMBL" id="SOC41623.1"/>
    </source>
</evidence>
<dbReference type="Gene3D" id="3.30.420.10">
    <property type="entry name" value="Ribonuclease H-like superfamily/Ribonuclease H"/>
    <property type="match status" value="1"/>
</dbReference>
<dbReference type="SUPFAM" id="SSF46689">
    <property type="entry name" value="Homeodomain-like"/>
    <property type="match status" value="2"/>
</dbReference>
<dbReference type="AlphaFoldDB" id="A0A285UIL7"/>
<evidence type="ECO:0000259" key="3">
    <source>
        <dbReference type="PROSITE" id="PS51702"/>
    </source>
</evidence>
<dbReference type="Pfam" id="PF02914">
    <property type="entry name" value="DDE_2"/>
    <property type="match status" value="1"/>
</dbReference>
<accession>A0A285UIL7</accession>
<dbReference type="InterPro" id="IPR004189">
    <property type="entry name" value="Phage_Mu_transposase"/>
</dbReference>
<dbReference type="PROSITE" id="PS50994">
    <property type="entry name" value="INTEGRASE"/>
    <property type="match status" value="1"/>
</dbReference>
<dbReference type="RefSeq" id="WP_245423533.1">
    <property type="nucleotide sequence ID" value="NZ_OBQD01000009.1"/>
</dbReference>
<dbReference type="EMBL" id="OBQD01000009">
    <property type="protein sequence ID" value="SOC41623.1"/>
    <property type="molecule type" value="Genomic_DNA"/>
</dbReference>
<organism evidence="4 5">
    <name type="scientific">Rhizobium subbaraonis</name>
    <dbReference type="NCBI Taxonomy" id="908946"/>
    <lineage>
        <taxon>Bacteria</taxon>
        <taxon>Pseudomonadati</taxon>
        <taxon>Pseudomonadota</taxon>
        <taxon>Alphaproteobacteria</taxon>
        <taxon>Hyphomicrobiales</taxon>
        <taxon>Rhizobiaceae</taxon>
        <taxon>Rhizobium/Agrobacterium group</taxon>
        <taxon>Rhizobium</taxon>
    </lineage>
</organism>
<dbReference type="InterPro" id="IPR009061">
    <property type="entry name" value="DNA-bd_dom_put_sf"/>
</dbReference>
<evidence type="ECO:0000256" key="1">
    <source>
        <dbReference type="SAM" id="MobiDB-lite"/>
    </source>
</evidence>
<dbReference type="GO" id="GO:0015074">
    <property type="term" value="P:DNA integration"/>
    <property type="evidence" value="ECO:0007669"/>
    <property type="project" value="InterPro"/>
</dbReference>
<dbReference type="Gene3D" id="1.10.10.60">
    <property type="entry name" value="Homeodomain-like"/>
    <property type="match status" value="2"/>
</dbReference>
<reference evidence="4 5" key="1">
    <citation type="submission" date="2017-08" db="EMBL/GenBank/DDBJ databases">
        <authorList>
            <person name="de Groot N.N."/>
        </authorList>
    </citation>
    <scope>NUCLEOTIDE SEQUENCE [LARGE SCALE GENOMIC DNA]</scope>
    <source>
        <strain evidence="4 5">JC85</strain>
    </source>
</reference>
<dbReference type="GO" id="GO:0006313">
    <property type="term" value="P:DNA transposition"/>
    <property type="evidence" value="ECO:0007669"/>
    <property type="project" value="InterPro"/>
</dbReference>
<feature type="region of interest" description="Disordered" evidence="1">
    <location>
        <begin position="590"/>
        <end position="611"/>
    </location>
</feature>
<dbReference type="InterPro" id="IPR015378">
    <property type="entry name" value="Transposase-like_Mu_C"/>
</dbReference>
<dbReference type="InterPro" id="IPR036397">
    <property type="entry name" value="RNaseH_sf"/>
</dbReference>
<dbReference type="SUPFAM" id="SSF50610">
    <property type="entry name" value="mu transposase, C-terminal domain"/>
    <property type="match status" value="1"/>
</dbReference>
<dbReference type="Gene3D" id="2.30.30.130">
    <property type="entry name" value="Transposase, Mu, C-terminal"/>
    <property type="match status" value="1"/>
</dbReference>
<evidence type="ECO:0000259" key="2">
    <source>
        <dbReference type="PROSITE" id="PS50994"/>
    </source>
</evidence>
<sequence length="656" mass="73021">MMRAKEFFTLAELAAAALPELPATARGLAKRADAEGWKANPKACRKASGREGGGGFEYHISLLPKAAQLKLTLLHSAPANTDRDFQAERRQEIWARYEALPLEHKAVAQARLLVLNDVAHLKAAGIRQRNAIAAVIAKAGISESTYYSYCAMVEGLDRQDWLAALAPSYATDRARAECHEEAWDVLKSDFLRPEKPSFSACYRRVVAVAAKKGWSPIPSERALRRRLDAEVPEAVQKLARDGRERTKALYPAQRRTRSHLHAMQAVNMDGHRVDVFVRMPDNTITRLYLIALQDLYSGKFVAWRLSESENWISVRLVIGDMVERFGIPDMITLDNGRAFASKWISGGARTRFRFKVREEDPQGLLVALGIHLQWTKPFSGQSKPIERAFRDLTDDISRHPVCAGAYTGNKPDAKPENYASRAVPFDVFVAHVDQQMAEHNARVGRKAGNCKGRSFDQTFEASIAEPSTIVRWPSAAQASLWLLASEAFKARKGNGEIHLHGNRFWHPALTAYAGKKVIIRFDPDHLKKPLKVYDLNNALICDAQCIEDTGYHDAAAARQHESQRNAYRKALAQQKAAHAKMTAQQLADLYSEGEKKPAPKPERKRPAVTRLLTGNLAVQPAASMSDEEFEDSFSKAMRQAGGASILEFPKGNAAEK</sequence>
<dbReference type="InterPro" id="IPR012337">
    <property type="entry name" value="RNaseH-like_sf"/>
</dbReference>
<dbReference type="InterPro" id="IPR001584">
    <property type="entry name" value="Integrase_cat-core"/>
</dbReference>
<gene>
    <name evidence="4" type="ORF">SAMN05892877_10933</name>
</gene>
<proteinExistence type="predicted"/>
<dbReference type="Pfam" id="PF09039">
    <property type="entry name" value="HTH_Tnp_Mu_2"/>
    <property type="match status" value="1"/>
</dbReference>
<dbReference type="Pfam" id="PF02316">
    <property type="entry name" value="HTH_Tnp_Mu_1"/>
    <property type="match status" value="1"/>
</dbReference>
<dbReference type="InterPro" id="IPR009004">
    <property type="entry name" value="Transposase_Mu_C"/>
</dbReference>
<feature type="domain" description="HTH Mu-type" evidence="3">
    <location>
        <begin position="6"/>
        <end position="79"/>
    </location>
</feature>
<dbReference type="SUPFAM" id="SSF46955">
    <property type="entry name" value="Putative DNA-binding domain"/>
    <property type="match status" value="1"/>
</dbReference>
<protein>
    <submittedName>
        <fullName evidence="4">Mu DNA-binding protein</fullName>
    </submittedName>
</protein>
<dbReference type="GO" id="GO:0003677">
    <property type="term" value="F:DNA binding"/>
    <property type="evidence" value="ECO:0007669"/>
    <property type="project" value="UniProtKB-KW"/>
</dbReference>
<dbReference type="InterPro" id="IPR015126">
    <property type="entry name" value="Mu_I-gamma"/>
</dbReference>
<feature type="compositionally biased region" description="Basic and acidic residues" evidence="1">
    <location>
        <begin position="592"/>
        <end position="605"/>
    </location>
</feature>
<keyword evidence="5" id="KW-1185">Reference proteome</keyword>
<name>A0A285UIL7_9HYPH</name>
<dbReference type="Proteomes" id="UP000219167">
    <property type="component" value="Unassembled WGS sequence"/>
</dbReference>
<dbReference type="Gene3D" id="1.10.10.10">
    <property type="entry name" value="Winged helix-like DNA-binding domain superfamily/Winged helix DNA-binding domain"/>
    <property type="match status" value="1"/>
</dbReference>
<dbReference type="InterPro" id="IPR036388">
    <property type="entry name" value="WH-like_DNA-bd_sf"/>
</dbReference>
<dbReference type="SUPFAM" id="SSF53098">
    <property type="entry name" value="Ribonuclease H-like"/>
    <property type="match status" value="1"/>
</dbReference>
<evidence type="ECO:0000313" key="5">
    <source>
        <dbReference type="Proteomes" id="UP000219167"/>
    </source>
</evidence>
<dbReference type="Pfam" id="PF09299">
    <property type="entry name" value="Mu-transpos_C"/>
    <property type="match status" value="1"/>
</dbReference>
<feature type="domain" description="Integrase catalytic" evidence="2">
    <location>
        <begin position="247"/>
        <end position="396"/>
    </location>
</feature>
<dbReference type="PROSITE" id="PS51702">
    <property type="entry name" value="HTH_MU"/>
    <property type="match status" value="1"/>
</dbReference>
<dbReference type="GO" id="GO:0004803">
    <property type="term" value="F:transposase activity"/>
    <property type="evidence" value="ECO:0007669"/>
    <property type="project" value="InterPro"/>
</dbReference>